<evidence type="ECO:0000313" key="2">
    <source>
        <dbReference type="Proteomes" id="UP000234966"/>
    </source>
</evidence>
<evidence type="ECO:0000313" key="1">
    <source>
        <dbReference type="EMBL" id="PMB44798.1"/>
    </source>
</evidence>
<proteinExistence type="predicted"/>
<name>A0A2N6MDG3_9CYAN</name>
<sequence length="72" mass="8154">MDETAHHPVIGDFLLPITHYLLAITRTTPLPKYGRIPQNLFGGVPSTIEYNFILMLTEVDKTLAKVTFARVR</sequence>
<protein>
    <submittedName>
        <fullName evidence="1">Uncharacterized protein</fullName>
    </submittedName>
</protein>
<dbReference type="EMBL" id="NMQI01000210">
    <property type="protein sequence ID" value="PMB44798.1"/>
    <property type="molecule type" value="Genomic_DNA"/>
</dbReference>
<dbReference type="Proteomes" id="UP000234966">
    <property type="component" value="Unassembled WGS sequence"/>
</dbReference>
<accession>A0A2N6MDG3</accession>
<organism evidence="1 2">
    <name type="scientific">Fischerella thermalis CCMEE 5330</name>
    <dbReference type="NCBI Taxonomy" id="2019670"/>
    <lineage>
        <taxon>Bacteria</taxon>
        <taxon>Bacillati</taxon>
        <taxon>Cyanobacteriota</taxon>
        <taxon>Cyanophyceae</taxon>
        <taxon>Nostocales</taxon>
        <taxon>Hapalosiphonaceae</taxon>
        <taxon>Fischerella</taxon>
    </lineage>
</organism>
<comment type="caution">
    <text evidence="1">The sequence shown here is derived from an EMBL/GenBank/DDBJ whole genome shotgun (WGS) entry which is preliminary data.</text>
</comment>
<reference evidence="1 2" key="1">
    <citation type="submission" date="2017-07" db="EMBL/GenBank/DDBJ databases">
        <title>Genomes of Fischerella (Mastigocladus) sp. strains.</title>
        <authorList>
            <person name="Miller S.R."/>
        </authorList>
    </citation>
    <scope>NUCLEOTIDE SEQUENCE [LARGE SCALE GENOMIC DNA]</scope>
    <source>
        <strain evidence="1 2">CCMEE 5330</strain>
    </source>
</reference>
<gene>
    <name evidence="1" type="ORF">CEN41_09645</name>
</gene>
<dbReference type="AlphaFoldDB" id="A0A2N6MDG3"/>